<gene>
    <name evidence="2" type="ORF">SKAU_G00091990</name>
</gene>
<dbReference type="OrthoDB" id="10399418at2759"/>
<protein>
    <submittedName>
        <fullName evidence="2">Uncharacterized protein</fullName>
    </submittedName>
</protein>
<dbReference type="EMBL" id="JAINUF010000003">
    <property type="protein sequence ID" value="KAJ8369171.1"/>
    <property type="molecule type" value="Genomic_DNA"/>
</dbReference>
<keyword evidence="3" id="KW-1185">Reference proteome</keyword>
<feature type="compositionally biased region" description="Basic and acidic residues" evidence="1">
    <location>
        <begin position="84"/>
        <end position="98"/>
    </location>
</feature>
<evidence type="ECO:0000256" key="1">
    <source>
        <dbReference type="SAM" id="MobiDB-lite"/>
    </source>
</evidence>
<accession>A0A9Q1FXS3</accession>
<comment type="caution">
    <text evidence="2">The sequence shown here is derived from an EMBL/GenBank/DDBJ whole genome shotgun (WGS) entry which is preliminary data.</text>
</comment>
<feature type="region of interest" description="Disordered" evidence="1">
    <location>
        <begin position="55"/>
        <end position="98"/>
    </location>
</feature>
<evidence type="ECO:0000313" key="3">
    <source>
        <dbReference type="Proteomes" id="UP001152622"/>
    </source>
</evidence>
<proteinExistence type="predicted"/>
<dbReference type="Proteomes" id="UP001152622">
    <property type="component" value="Chromosome 3"/>
</dbReference>
<evidence type="ECO:0000313" key="2">
    <source>
        <dbReference type="EMBL" id="KAJ8369171.1"/>
    </source>
</evidence>
<reference evidence="2" key="1">
    <citation type="journal article" date="2023" name="Science">
        <title>Genome structures resolve the early diversification of teleost fishes.</title>
        <authorList>
            <person name="Parey E."/>
            <person name="Louis A."/>
            <person name="Montfort J."/>
            <person name="Bouchez O."/>
            <person name="Roques C."/>
            <person name="Iampietro C."/>
            <person name="Lluch J."/>
            <person name="Castinel A."/>
            <person name="Donnadieu C."/>
            <person name="Desvignes T."/>
            <person name="Floi Bucao C."/>
            <person name="Jouanno E."/>
            <person name="Wen M."/>
            <person name="Mejri S."/>
            <person name="Dirks R."/>
            <person name="Jansen H."/>
            <person name="Henkel C."/>
            <person name="Chen W.J."/>
            <person name="Zahm M."/>
            <person name="Cabau C."/>
            <person name="Klopp C."/>
            <person name="Thompson A.W."/>
            <person name="Robinson-Rechavi M."/>
            <person name="Braasch I."/>
            <person name="Lecointre G."/>
            <person name="Bobe J."/>
            <person name="Postlethwait J.H."/>
            <person name="Berthelot C."/>
            <person name="Roest Crollius H."/>
            <person name="Guiguen Y."/>
        </authorList>
    </citation>
    <scope>NUCLEOTIDE SEQUENCE</scope>
    <source>
        <strain evidence="2">WJC10195</strain>
    </source>
</reference>
<organism evidence="2 3">
    <name type="scientific">Synaphobranchus kaupii</name>
    <name type="common">Kaup's arrowtooth eel</name>
    <dbReference type="NCBI Taxonomy" id="118154"/>
    <lineage>
        <taxon>Eukaryota</taxon>
        <taxon>Metazoa</taxon>
        <taxon>Chordata</taxon>
        <taxon>Craniata</taxon>
        <taxon>Vertebrata</taxon>
        <taxon>Euteleostomi</taxon>
        <taxon>Actinopterygii</taxon>
        <taxon>Neopterygii</taxon>
        <taxon>Teleostei</taxon>
        <taxon>Anguilliformes</taxon>
        <taxon>Synaphobranchidae</taxon>
        <taxon>Synaphobranchus</taxon>
    </lineage>
</organism>
<name>A0A9Q1FXS3_SYNKA</name>
<sequence>MKNCACPFVNTPPRRGYVLCLFASLRQQQEPERPKAAGPHNSQFTATGWIFKQRRHRRSGVPAREQDATGDLGRIRTHPPQRNVLERTPDPFHLFRLD</sequence>
<dbReference type="AlphaFoldDB" id="A0A9Q1FXS3"/>